<proteinExistence type="predicted"/>
<evidence type="ECO:0000313" key="2">
    <source>
        <dbReference type="Proteomes" id="UP000030377"/>
    </source>
</evidence>
<dbReference type="AlphaFoldDB" id="A0A0A3XJ37"/>
<dbReference type="EMBL" id="JRPN01000062">
    <property type="protein sequence ID" value="KGT73176.1"/>
    <property type="molecule type" value="Genomic_DNA"/>
</dbReference>
<organism evidence="1 2">
    <name type="scientific">Bradyrhizobium japonicum</name>
    <dbReference type="NCBI Taxonomy" id="375"/>
    <lineage>
        <taxon>Bacteria</taxon>
        <taxon>Pseudomonadati</taxon>
        <taxon>Pseudomonadota</taxon>
        <taxon>Alphaproteobacteria</taxon>
        <taxon>Hyphomicrobiales</taxon>
        <taxon>Nitrobacteraceae</taxon>
        <taxon>Bradyrhizobium</taxon>
    </lineage>
</organism>
<sequence length="116" mass="12750">MLLLPLAPGICVVSTWITCLQVSLSSELRSLRQIVMSSALGMNVLQRRNTSGVHAARCSGVPCENEGAGQAVASSRHRDTPRARDIERRGIRMFELLVFIRNLALINRGRYPTSSS</sequence>
<comment type="caution">
    <text evidence="1">The sequence shown here is derived from an EMBL/GenBank/DDBJ whole genome shotgun (WGS) entry which is preliminary data.</text>
</comment>
<accession>A0A0A3XJ37</accession>
<evidence type="ECO:0000313" key="1">
    <source>
        <dbReference type="EMBL" id="KGT73176.1"/>
    </source>
</evidence>
<reference evidence="1 2" key="1">
    <citation type="submission" date="2014-09" db="EMBL/GenBank/DDBJ databases">
        <title>Draft genome of Bradyrhizobium japonicum Is-34.</title>
        <authorList>
            <person name="Tsurumaru H."/>
            <person name="Yamakawa T."/>
            <person name="Hashimoto S."/>
            <person name="Okizaki K."/>
            <person name="Kanesaki Y."/>
            <person name="Yoshikawa H."/>
            <person name="Yajima S."/>
        </authorList>
    </citation>
    <scope>NUCLEOTIDE SEQUENCE [LARGE SCALE GENOMIC DNA]</scope>
    <source>
        <strain evidence="1 2">Is-34</strain>
    </source>
</reference>
<protein>
    <submittedName>
        <fullName evidence="1">Uncharacterized protein</fullName>
    </submittedName>
</protein>
<gene>
    <name evidence="1" type="ORF">MA20_45830</name>
</gene>
<name>A0A0A3XJ37_BRAJP</name>
<dbReference type="Proteomes" id="UP000030377">
    <property type="component" value="Unassembled WGS sequence"/>
</dbReference>